<protein>
    <submittedName>
        <fullName evidence="1">Uncharacterized protein</fullName>
    </submittedName>
</protein>
<comment type="caution">
    <text evidence="1">The sequence shown here is derived from an EMBL/GenBank/DDBJ whole genome shotgun (WGS) entry which is preliminary data.</text>
</comment>
<evidence type="ECO:0000313" key="2">
    <source>
        <dbReference type="Proteomes" id="UP001528823"/>
    </source>
</evidence>
<keyword evidence="2" id="KW-1185">Reference proteome</keyword>
<dbReference type="RefSeq" id="WP_274689829.1">
    <property type="nucleotide sequence ID" value="NZ_JAPMOU010000021.1"/>
</dbReference>
<gene>
    <name evidence="1" type="ORF">ORQ98_16150</name>
</gene>
<dbReference type="InterPro" id="IPR043080">
    <property type="entry name" value="Hemolysin_N_sf"/>
</dbReference>
<evidence type="ECO:0000313" key="1">
    <source>
        <dbReference type="EMBL" id="MDE1463491.1"/>
    </source>
</evidence>
<name>A0ABT5UAT0_9GAMM</name>
<dbReference type="Gene3D" id="3.30.110.130">
    <property type="entry name" value="Hemolytic toxin, N-terminal domain"/>
    <property type="match status" value="1"/>
</dbReference>
<sequence length="124" mass="14425">MRVSRIALYYSLIGFVLPVYANTQDVGWENISKTTQSLISEFGDESLSSADNINYINYARLKNRNLANKSTFSFIKRDIIENNKVYLIDTSESRLYQSNKTIKEDIKSVFGIAFDKDMFFYFKL</sequence>
<accession>A0ABT5UAT0</accession>
<reference evidence="1 2" key="1">
    <citation type="submission" date="2022-11" db="EMBL/GenBank/DDBJ databases">
        <title>Spartinivicinus poritis sp. nov., isolated from scleractinian coral Porites lutea.</title>
        <authorList>
            <person name="Zhang G."/>
            <person name="Cai L."/>
            <person name="Wei Q."/>
        </authorList>
    </citation>
    <scope>NUCLEOTIDE SEQUENCE [LARGE SCALE GENOMIC DNA]</scope>
    <source>
        <strain evidence="1 2">A2-2</strain>
    </source>
</reference>
<dbReference type="Proteomes" id="UP001528823">
    <property type="component" value="Unassembled WGS sequence"/>
</dbReference>
<organism evidence="1 2">
    <name type="scientific">Spartinivicinus poritis</name>
    <dbReference type="NCBI Taxonomy" id="2994640"/>
    <lineage>
        <taxon>Bacteria</taxon>
        <taxon>Pseudomonadati</taxon>
        <taxon>Pseudomonadota</taxon>
        <taxon>Gammaproteobacteria</taxon>
        <taxon>Oceanospirillales</taxon>
        <taxon>Zooshikellaceae</taxon>
        <taxon>Spartinivicinus</taxon>
    </lineage>
</organism>
<proteinExistence type="predicted"/>
<dbReference type="EMBL" id="JAPMOU010000021">
    <property type="protein sequence ID" value="MDE1463491.1"/>
    <property type="molecule type" value="Genomic_DNA"/>
</dbReference>